<dbReference type="PANTHER" id="PTHR43423:SF1">
    <property type="entry name" value="ABC TRANSPORTER I FAMILY MEMBER 17"/>
    <property type="match status" value="1"/>
</dbReference>
<evidence type="ECO:0000256" key="4">
    <source>
        <dbReference type="ARBA" id="ARBA00022967"/>
    </source>
</evidence>
<evidence type="ECO:0000256" key="3">
    <source>
        <dbReference type="ARBA" id="ARBA00022840"/>
    </source>
</evidence>
<dbReference type="PANTHER" id="PTHR43423">
    <property type="entry name" value="ABC TRANSPORTER I FAMILY MEMBER 17"/>
    <property type="match status" value="1"/>
</dbReference>
<accession>A0ABM8E384</accession>
<dbReference type="Pfam" id="PF00005">
    <property type="entry name" value="ABC_tran"/>
    <property type="match status" value="1"/>
</dbReference>
<evidence type="ECO:0000313" key="6">
    <source>
        <dbReference type="EMBL" id="BDV32222.1"/>
    </source>
</evidence>
<dbReference type="SMART" id="SM00382">
    <property type="entry name" value="AAA"/>
    <property type="match status" value="1"/>
</dbReference>
<dbReference type="PROSITE" id="PS50893">
    <property type="entry name" value="ABC_TRANSPORTER_2"/>
    <property type="match status" value="1"/>
</dbReference>
<keyword evidence="3 6" id="KW-0067">ATP-binding</keyword>
<organism evidence="6 7">
    <name type="scientific">Microbacterium terricola</name>
    <dbReference type="NCBI Taxonomy" id="344163"/>
    <lineage>
        <taxon>Bacteria</taxon>
        <taxon>Bacillati</taxon>
        <taxon>Actinomycetota</taxon>
        <taxon>Actinomycetes</taxon>
        <taxon>Micrococcales</taxon>
        <taxon>Microbacteriaceae</taxon>
        <taxon>Microbacterium</taxon>
    </lineage>
</organism>
<evidence type="ECO:0000256" key="2">
    <source>
        <dbReference type="ARBA" id="ARBA00022741"/>
    </source>
</evidence>
<keyword evidence="2" id="KW-0547">Nucleotide-binding</keyword>
<evidence type="ECO:0000256" key="1">
    <source>
        <dbReference type="ARBA" id="ARBA00022448"/>
    </source>
</evidence>
<evidence type="ECO:0000313" key="7">
    <source>
        <dbReference type="Proteomes" id="UP001317779"/>
    </source>
</evidence>
<dbReference type="CDD" id="cd03260">
    <property type="entry name" value="ABC_PstB_phosphate_transporter"/>
    <property type="match status" value="1"/>
</dbReference>
<keyword evidence="4" id="KW-1278">Translocase</keyword>
<dbReference type="InterPro" id="IPR003439">
    <property type="entry name" value="ABC_transporter-like_ATP-bd"/>
</dbReference>
<keyword evidence="7" id="KW-1185">Reference proteome</keyword>
<keyword evidence="1" id="KW-0813">Transport</keyword>
<dbReference type="GO" id="GO:0005524">
    <property type="term" value="F:ATP binding"/>
    <property type="evidence" value="ECO:0007669"/>
    <property type="project" value="UniProtKB-KW"/>
</dbReference>
<dbReference type="InterPro" id="IPR027417">
    <property type="entry name" value="P-loop_NTPase"/>
</dbReference>
<dbReference type="SUPFAM" id="SSF52540">
    <property type="entry name" value="P-loop containing nucleoside triphosphate hydrolases"/>
    <property type="match status" value="1"/>
</dbReference>
<dbReference type="PROSITE" id="PS00211">
    <property type="entry name" value="ABC_TRANSPORTER_1"/>
    <property type="match status" value="1"/>
</dbReference>
<name>A0ABM8E384_9MICO</name>
<dbReference type="InterPro" id="IPR003593">
    <property type="entry name" value="AAA+_ATPase"/>
</dbReference>
<protein>
    <submittedName>
        <fullName evidence="6">Phosphate import ATP-binding protein PstB</fullName>
    </submittedName>
</protein>
<dbReference type="InterPro" id="IPR017871">
    <property type="entry name" value="ABC_transporter-like_CS"/>
</dbReference>
<gene>
    <name evidence="6" type="primary">pstB_2</name>
    <name evidence="6" type="ORF">Microterr_28820</name>
</gene>
<reference evidence="6 7" key="1">
    <citation type="submission" date="2022-12" db="EMBL/GenBank/DDBJ databases">
        <title>Microbacterium terricola strain KV-448 chromosome, complete genome.</title>
        <authorList>
            <person name="Oshima T."/>
            <person name="Moriya T."/>
            <person name="Bessho Y."/>
        </authorList>
    </citation>
    <scope>NUCLEOTIDE SEQUENCE [LARGE SCALE GENOMIC DNA]</scope>
    <source>
        <strain evidence="6 7">KV-448</strain>
    </source>
</reference>
<dbReference type="Gene3D" id="3.40.50.300">
    <property type="entry name" value="P-loop containing nucleotide triphosphate hydrolases"/>
    <property type="match status" value="1"/>
</dbReference>
<dbReference type="InterPro" id="IPR005670">
    <property type="entry name" value="PstB-like"/>
</dbReference>
<evidence type="ECO:0000259" key="5">
    <source>
        <dbReference type="PROSITE" id="PS50893"/>
    </source>
</evidence>
<proteinExistence type="predicted"/>
<dbReference type="Proteomes" id="UP001317779">
    <property type="component" value="Chromosome"/>
</dbReference>
<sequence>MTDDITAVIEPLPSRRTPRLRTPRAPRRSAATAAVPVAEPLAALEGRNISAWFGDHQVLDRVSLTMPAGVVTSLIGPSGCGKSTFLRILNRMHELVPSASLAGEVLLDGEDIYDPSRKLVEARKHIGMVFQKPNPFPAQSIYDNVIAGLKLTGTRASRDEKDELVESCLIKAGLWKEVKDRLRAPGAGLSGGQQQRLCIARSLAVKPRVLLMDEPCSALDPTSTRVIEETMLELAHEVTIVIVTHNMQQAQRVSQQCAFFLAAQGTPGAIVEHGDTEAMFHDPVDPRTFDYVNGRFG</sequence>
<feature type="domain" description="ABC transporter" evidence="5">
    <location>
        <begin position="44"/>
        <end position="292"/>
    </location>
</feature>
<dbReference type="EMBL" id="AP027141">
    <property type="protein sequence ID" value="BDV32222.1"/>
    <property type="molecule type" value="Genomic_DNA"/>
</dbReference>